<dbReference type="SMART" id="SM00356">
    <property type="entry name" value="ZnF_C3H1"/>
    <property type="match status" value="2"/>
</dbReference>
<evidence type="ECO:0000256" key="5">
    <source>
        <dbReference type="PROSITE-ProRule" id="PRU00723"/>
    </source>
</evidence>
<comment type="subunit">
    <text evidence="6">Associates with the cytoplasmic CCR4-NOT deadenylase complex to trigger ARE-containing mRNA deadenylation and decay processes.</text>
</comment>
<evidence type="ECO:0000256" key="2">
    <source>
        <dbReference type="ARBA" id="ARBA00022737"/>
    </source>
</evidence>
<dbReference type="SUPFAM" id="SSF90229">
    <property type="entry name" value="CCCH zinc finger"/>
    <property type="match status" value="2"/>
</dbReference>
<dbReference type="GeneID" id="110075675"/>
<evidence type="ECO:0000256" key="4">
    <source>
        <dbReference type="ARBA" id="ARBA00022833"/>
    </source>
</evidence>
<dbReference type="Gene3D" id="4.10.1000.10">
    <property type="entry name" value="Zinc finger, CCCH-type"/>
    <property type="match status" value="2"/>
</dbReference>
<feature type="region of interest" description="Disordered" evidence="7">
    <location>
        <begin position="280"/>
        <end position="326"/>
    </location>
</feature>
<dbReference type="InterPro" id="IPR036855">
    <property type="entry name" value="Znf_CCCH_sf"/>
</dbReference>
<dbReference type="Proteomes" id="UP001652642">
    <property type="component" value="Chromosome 9"/>
</dbReference>
<feature type="domain" description="C3H1-type" evidence="8">
    <location>
        <begin position="166"/>
        <end position="194"/>
    </location>
</feature>
<keyword evidence="2 6" id="KW-0677">Repeat</keyword>
<feature type="zinc finger region" description="C3H1-type" evidence="5">
    <location>
        <begin position="166"/>
        <end position="194"/>
    </location>
</feature>
<gene>
    <name evidence="10" type="primary">LOC110075675</name>
</gene>
<keyword evidence="6" id="KW-0963">Cytoplasm</keyword>
<keyword evidence="4 5" id="KW-0862">Zinc</keyword>
<feature type="compositionally biased region" description="Low complexity" evidence="7">
    <location>
        <begin position="294"/>
        <end position="307"/>
    </location>
</feature>
<dbReference type="PANTHER" id="PTHR12547">
    <property type="entry name" value="CCCH ZINC FINGER/TIS11-RELATED"/>
    <property type="match status" value="1"/>
</dbReference>
<reference evidence="10" key="1">
    <citation type="submission" date="2025-08" db="UniProtKB">
        <authorList>
            <consortium name="RefSeq"/>
        </authorList>
    </citation>
    <scope>IDENTIFICATION</scope>
</reference>
<evidence type="ECO:0000256" key="3">
    <source>
        <dbReference type="ARBA" id="ARBA00022771"/>
    </source>
</evidence>
<comment type="function">
    <text evidence="6">Zinc-finger RNA-binding protein that destabilizes several cytoplasmic AU-rich element (ARE)-containing mRNA transcripts by promoting their poly(A) tail removal or deadenylation, and hence provide a mechanism for attenuating protein synthesis. Acts as a 3'-untranslated region (UTR) ARE mRNA-binding adapter protein to communicate signaling events to the mRNA decay machinery. Functions by recruiting the CCR4-NOT deadenylase complex and probably other components of the cytoplasmic RNA decay machinery to the bound ARE-containing mRNAs, and hence promotes ARE-mediated mRNA deadenylation and decay processes. Binds to 3'-UTR ARE of numerous mRNAs.</text>
</comment>
<evidence type="ECO:0000313" key="9">
    <source>
        <dbReference type="Proteomes" id="UP001652642"/>
    </source>
</evidence>
<keyword evidence="6" id="KW-0539">Nucleus</keyword>
<accession>A0ABM5ERU2</accession>
<dbReference type="InterPro" id="IPR000571">
    <property type="entry name" value="Znf_CCCH"/>
</dbReference>
<evidence type="ECO:0000256" key="7">
    <source>
        <dbReference type="SAM" id="MobiDB-lite"/>
    </source>
</evidence>
<keyword evidence="1 5" id="KW-0479">Metal-binding</keyword>
<feature type="region of interest" description="Disordered" evidence="7">
    <location>
        <begin position="198"/>
        <end position="268"/>
    </location>
</feature>
<evidence type="ECO:0000256" key="6">
    <source>
        <dbReference type="RuleBase" id="RU369014"/>
    </source>
</evidence>
<protein>
    <recommendedName>
        <fullName evidence="6">mRNA decay activator protein ZFP36</fullName>
    </recommendedName>
    <alternativeName>
        <fullName evidence="6">Zinc finger protein 36</fullName>
    </alternativeName>
</protein>
<dbReference type="PANTHER" id="PTHR12547:SF53">
    <property type="entry name" value="MRNA DECAY ACTIVATOR PROTEIN ZFP36L1"/>
    <property type="match status" value="1"/>
</dbReference>
<dbReference type="RefSeq" id="XP_072835866.1">
    <property type="nucleotide sequence ID" value="XM_072979765.1"/>
</dbReference>
<evidence type="ECO:0000256" key="1">
    <source>
        <dbReference type="ARBA" id="ARBA00022723"/>
    </source>
</evidence>
<evidence type="ECO:0000313" key="10">
    <source>
        <dbReference type="RefSeq" id="XP_072835866.1"/>
    </source>
</evidence>
<dbReference type="Pfam" id="PF00642">
    <property type="entry name" value="zf-CCCH"/>
    <property type="match status" value="2"/>
</dbReference>
<feature type="compositionally biased region" description="Polar residues" evidence="7">
    <location>
        <begin position="254"/>
        <end position="263"/>
    </location>
</feature>
<feature type="zinc finger region" description="C3H1-type" evidence="5">
    <location>
        <begin position="128"/>
        <end position="156"/>
    </location>
</feature>
<evidence type="ECO:0000259" key="8">
    <source>
        <dbReference type="PROSITE" id="PS50103"/>
    </source>
</evidence>
<keyword evidence="6" id="KW-0687">Ribonucleoprotein</keyword>
<sequence>MPSGFLTSFPELDHDALCQTFLSLRANEDAHREAEIPPGFQRSFSACPLTLSASRREGSERPSEEALALHAVSDQNSPAWPLQAQWSRDPEEPPSASSPQAQALFRLDRSLSALEGGRQGEARAASSRYKTELCRTFEESGTCKYGAKCQFAHGSEELRGLSRHPKYKTEPCRTFHTSGFCPYGARCHFIHNDEERRPLPRSAQRASHSLGSGGFAAGPLAAASPPPPAPSSPRLLQIFFPGDVLNPQAPPGGSLSTPRSSRTPLVRSGPFAFPSLSVLQKSRSADSLSDQEDSGSSVGSSGSESPGVGPPGRRLPIFSQLSVSDD</sequence>
<dbReference type="InterPro" id="IPR045877">
    <property type="entry name" value="ZFP36-like"/>
</dbReference>
<feature type="domain" description="C3H1-type" evidence="8">
    <location>
        <begin position="128"/>
        <end position="156"/>
    </location>
</feature>
<name>A0ABM5ERU2_9SAUR</name>
<comment type="subcellular location">
    <subcellularLocation>
        <location evidence="6">Nucleus</location>
    </subcellularLocation>
    <subcellularLocation>
        <location evidence="6">Cytoplasm</location>
    </subcellularLocation>
</comment>
<keyword evidence="9" id="KW-1185">Reference proteome</keyword>
<organism evidence="9 10">
    <name type="scientific">Pogona vitticeps</name>
    <name type="common">central bearded dragon</name>
    <dbReference type="NCBI Taxonomy" id="103695"/>
    <lineage>
        <taxon>Eukaryota</taxon>
        <taxon>Metazoa</taxon>
        <taxon>Chordata</taxon>
        <taxon>Craniata</taxon>
        <taxon>Vertebrata</taxon>
        <taxon>Euteleostomi</taxon>
        <taxon>Lepidosauria</taxon>
        <taxon>Squamata</taxon>
        <taxon>Bifurcata</taxon>
        <taxon>Unidentata</taxon>
        <taxon>Episquamata</taxon>
        <taxon>Toxicofera</taxon>
        <taxon>Iguania</taxon>
        <taxon>Acrodonta</taxon>
        <taxon>Agamidae</taxon>
        <taxon>Amphibolurinae</taxon>
        <taxon>Pogona</taxon>
    </lineage>
</organism>
<proteinExistence type="predicted"/>
<dbReference type="PROSITE" id="PS50103">
    <property type="entry name" value="ZF_C3H1"/>
    <property type="match status" value="2"/>
</dbReference>
<keyword evidence="3 5" id="KW-0863">Zinc-finger</keyword>